<dbReference type="AlphaFoldDB" id="A0A834CBG4"/>
<dbReference type="EMBL" id="WKFB01000336">
    <property type="protein sequence ID" value="KAF6726310.1"/>
    <property type="molecule type" value="Genomic_DNA"/>
</dbReference>
<reference evidence="1" key="1">
    <citation type="journal article" name="BMC Genomics">
        <title>Long-read sequencing and de novo genome assembly of marine medaka (Oryzias melastigma).</title>
        <authorList>
            <person name="Liang P."/>
            <person name="Saqib H.S.A."/>
            <person name="Ni X."/>
            <person name="Shen Y."/>
        </authorList>
    </citation>
    <scope>NUCLEOTIDE SEQUENCE</scope>
    <source>
        <strain evidence="1">Bigg-433</strain>
    </source>
</reference>
<sequence length="107" mass="11822">MLRWEVSNTRRVTSKAVASSSPAALRARFTSPTSRIPFGLRREQSAWVVVVVEWEGRSSRNSGTQMCVSAVVPGWLRKKIVAGPAVRAAPRICLHTVSTGFGRDRDR</sequence>
<protein>
    <submittedName>
        <fullName evidence="1">Uncharacterized protein</fullName>
    </submittedName>
</protein>
<evidence type="ECO:0000313" key="1">
    <source>
        <dbReference type="EMBL" id="KAF6726310.1"/>
    </source>
</evidence>
<evidence type="ECO:0000313" key="2">
    <source>
        <dbReference type="Proteomes" id="UP000646548"/>
    </source>
</evidence>
<name>A0A834CBG4_ORYME</name>
<comment type="caution">
    <text evidence="1">The sequence shown here is derived from an EMBL/GenBank/DDBJ whole genome shotgun (WGS) entry which is preliminary data.</text>
</comment>
<accession>A0A834CBG4</accession>
<organism evidence="1 2">
    <name type="scientific">Oryzias melastigma</name>
    <name type="common">Marine medaka</name>
    <dbReference type="NCBI Taxonomy" id="30732"/>
    <lineage>
        <taxon>Eukaryota</taxon>
        <taxon>Metazoa</taxon>
        <taxon>Chordata</taxon>
        <taxon>Craniata</taxon>
        <taxon>Vertebrata</taxon>
        <taxon>Euteleostomi</taxon>
        <taxon>Actinopterygii</taxon>
        <taxon>Neopterygii</taxon>
        <taxon>Teleostei</taxon>
        <taxon>Neoteleostei</taxon>
        <taxon>Acanthomorphata</taxon>
        <taxon>Ovalentaria</taxon>
        <taxon>Atherinomorphae</taxon>
        <taxon>Beloniformes</taxon>
        <taxon>Adrianichthyidae</taxon>
        <taxon>Oryziinae</taxon>
        <taxon>Oryzias</taxon>
    </lineage>
</organism>
<proteinExistence type="predicted"/>
<gene>
    <name evidence="1" type="ORF">FQA47_012323</name>
</gene>
<dbReference type="Proteomes" id="UP000646548">
    <property type="component" value="Unassembled WGS sequence"/>
</dbReference>